<evidence type="ECO:0000313" key="2">
    <source>
        <dbReference type="EnsemblPlants" id="KEH44415"/>
    </source>
</evidence>
<dbReference type="HOGENOM" id="CLU_3035337_0_0_1"/>
<dbReference type="EMBL" id="CM001217">
    <property type="protein sequence ID" value="KEH44415.1"/>
    <property type="molecule type" value="Genomic_DNA"/>
</dbReference>
<gene>
    <name evidence="1" type="ordered locus">MTR_1g114580</name>
</gene>
<keyword evidence="3" id="KW-1185">Reference proteome</keyword>
<name>A0A072W2F6_MEDTR</name>
<organism evidence="1 3">
    <name type="scientific">Medicago truncatula</name>
    <name type="common">Barrel medic</name>
    <name type="synonym">Medicago tribuloides</name>
    <dbReference type="NCBI Taxonomy" id="3880"/>
    <lineage>
        <taxon>Eukaryota</taxon>
        <taxon>Viridiplantae</taxon>
        <taxon>Streptophyta</taxon>
        <taxon>Embryophyta</taxon>
        <taxon>Tracheophyta</taxon>
        <taxon>Spermatophyta</taxon>
        <taxon>Magnoliopsida</taxon>
        <taxon>eudicotyledons</taxon>
        <taxon>Gunneridae</taxon>
        <taxon>Pentapetalae</taxon>
        <taxon>rosids</taxon>
        <taxon>fabids</taxon>
        <taxon>Fabales</taxon>
        <taxon>Fabaceae</taxon>
        <taxon>Papilionoideae</taxon>
        <taxon>50 kb inversion clade</taxon>
        <taxon>NPAAA clade</taxon>
        <taxon>Hologalegina</taxon>
        <taxon>IRL clade</taxon>
        <taxon>Trifolieae</taxon>
        <taxon>Medicago</taxon>
    </lineage>
</organism>
<sequence length="55" mass="6645">MDLITNYFFIVHHSEQYKLAAPPIHRILVKLKSLSKFSSSYTFLEEFSERHFFHL</sequence>
<evidence type="ECO:0000313" key="3">
    <source>
        <dbReference type="Proteomes" id="UP000002051"/>
    </source>
</evidence>
<dbReference type="AlphaFoldDB" id="A0A072W2F6"/>
<evidence type="ECO:0000313" key="1">
    <source>
        <dbReference type="EMBL" id="KEH44415.1"/>
    </source>
</evidence>
<dbReference type="EnsemblPlants" id="KEH44415">
    <property type="protein sequence ID" value="KEH44415"/>
    <property type="gene ID" value="MTR_1g114580"/>
</dbReference>
<dbReference type="Proteomes" id="UP000002051">
    <property type="component" value="Unassembled WGS sequence"/>
</dbReference>
<accession>A0A072W2F6</accession>
<reference evidence="1 3" key="2">
    <citation type="journal article" date="2014" name="BMC Genomics">
        <title>An improved genome release (version Mt4.0) for the model legume Medicago truncatula.</title>
        <authorList>
            <person name="Tang H."/>
            <person name="Krishnakumar V."/>
            <person name="Bidwell S."/>
            <person name="Rosen B."/>
            <person name="Chan A."/>
            <person name="Zhou S."/>
            <person name="Gentzbittel L."/>
            <person name="Childs K.L."/>
            <person name="Yandell M."/>
            <person name="Gundlach H."/>
            <person name="Mayer K.F."/>
            <person name="Schwartz D.C."/>
            <person name="Town C.D."/>
        </authorList>
    </citation>
    <scope>GENOME REANNOTATION</scope>
    <source>
        <strain evidence="1">A17</strain>
        <strain evidence="2 3">cv. Jemalong A17</strain>
    </source>
</reference>
<protein>
    <submittedName>
        <fullName evidence="1 2">Uncharacterized protein</fullName>
    </submittedName>
</protein>
<proteinExistence type="predicted"/>
<reference evidence="1 3" key="1">
    <citation type="journal article" date="2011" name="Nature">
        <title>The Medicago genome provides insight into the evolution of rhizobial symbioses.</title>
        <authorList>
            <person name="Young N.D."/>
            <person name="Debelle F."/>
            <person name="Oldroyd G.E."/>
            <person name="Geurts R."/>
            <person name="Cannon S.B."/>
            <person name="Udvardi M.K."/>
            <person name="Benedito V.A."/>
            <person name="Mayer K.F."/>
            <person name="Gouzy J."/>
            <person name="Schoof H."/>
            <person name="Van de Peer Y."/>
            <person name="Proost S."/>
            <person name="Cook D.R."/>
            <person name="Meyers B.C."/>
            <person name="Spannagl M."/>
            <person name="Cheung F."/>
            <person name="De Mita S."/>
            <person name="Krishnakumar V."/>
            <person name="Gundlach H."/>
            <person name="Zhou S."/>
            <person name="Mudge J."/>
            <person name="Bharti A.K."/>
            <person name="Murray J.D."/>
            <person name="Naoumkina M.A."/>
            <person name="Rosen B."/>
            <person name="Silverstein K.A."/>
            <person name="Tang H."/>
            <person name="Rombauts S."/>
            <person name="Zhao P.X."/>
            <person name="Zhou P."/>
            <person name="Barbe V."/>
            <person name="Bardou P."/>
            <person name="Bechner M."/>
            <person name="Bellec A."/>
            <person name="Berger A."/>
            <person name="Berges H."/>
            <person name="Bidwell S."/>
            <person name="Bisseling T."/>
            <person name="Choisne N."/>
            <person name="Couloux A."/>
            <person name="Denny R."/>
            <person name="Deshpande S."/>
            <person name="Dai X."/>
            <person name="Doyle J.J."/>
            <person name="Dudez A.M."/>
            <person name="Farmer A.D."/>
            <person name="Fouteau S."/>
            <person name="Franken C."/>
            <person name="Gibelin C."/>
            <person name="Gish J."/>
            <person name="Goldstein S."/>
            <person name="Gonzalez A.J."/>
            <person name="Green P.J."/>
            <person name="Hallab A."/>
            <person name="Hartog M."/>
            <person name="Hua A."/>
            <person name="Humphray S.J."/>
            <person name="Jeong D.H."/>
            <person name="Jing Y."/>
            <person name="Jocker A."/>
            <person name="Kenton S.M."/>
            <person name="Kim D.J."/>
            <person name="Klee K."/>
            <person name="Lai H."/>
            <person name="Lang C."/>
            <person name="Lin S."/>
            <person name="Macmil S.L."/>
            <person name="Magdelenat G."/>
            <person name="Matthews L."/>
            <person name="McCorrison J."/>
            <person name="Monaghan E.L."/>
            <person name="Mun J.H."/>
            <person name="Najar F.Z."/>
            <person name="Nicholson C."/>
            <person name="Noirot C."/>
            <person name="O'Bleness M."/>
            <person name="Paule C.R."/>
            <person name="Poulain J."/>
            <person name="Prion F."/>
            <person name="Qin B."/>
            <person name="Qu C."/>
            <person name="Retzel E.F."/>
            <person name="Riddle C."/>
            <person name="Sallet E."/>
            <person name="Samain S."/>
            <person name="Samson N."/>
            <person name="Sanders I."/>
            <person name="Saurat O."/>
            <person name="Scarpelli C."/>
            <person name="Schiex T."/>
            <person name="Segurens B."/>
            <person name="Severin A.J."/>
            <person name="Sherrier D.J."/>
            <person name="Shi R."/>
            <person name="Sims S."/>
            <person name="Singer S.R."/>
            <person name="Sinharoy S."/>
            <person name="Sterck L."/>
            <person name="Viollet A."/>
            <person name="Wang B.B."/>
            <person name="Wang K."/>
            <person name="Wang M."/>
            <person name="Wang X."/>
            <person name="Warfsmann J."/>
            <person name="Weissenbach J."/>
            <person name="White D.D."/>
            <person name="White J.D."/>
            <person name="Wiley G.B."/>
            <person name="Wincker P."/>
            <person name="Xing Y."/>
            <person name="Yang L."/>
            <person name="Yao Z."/>
            <person name="Ying F."/>
            <person name="Zhai J."/>
            <person name="Zhou L."/>
            <person name="Zuber A."/>
            <person name="Denarie J."/>
            <person name="Dixon R.A."/>
            <person name="May G.D."/>
            <person name="Schwartz D.C."/>
            <person name="Rogers J."/>
            <person name="Quetier F."/>
            <person name="Town C.D."/>
            <person name="Roe B.A."/>
        </authorList>
    </citation>
    <scope>NUCLEOTIDE SEQUENCE [LARGE SCALE GENOMIC DNA]</scope>
    <source>
        <strain evidence="1">A17</strain>
        <strain evidence="2 3">cv. Jemalong A17</strain>
    </source>
</reference>
<reference evidence="2" key="3">
    <citation type="submission" date="2015-04" db="UniProtKB">
        <authorList>
            <consortium name="EnsemblPlants"/>
        </authorList>
    </citation>
    <scope>IDENTIFICATION</scope>
    <source>
        <strain evidence="2">cv. Jemalong A17</strain>
    </source>
</reference>